<evidence type="ECO:0000256" key="1">
    <source>
        <dbReference type="ARBA" id="ARBA00022729"/>
    </source>
</evidence>
<evidence type="ECO:0008006" key="7">
    <source>
        <dbReference type="Google" id="ProtNLM"/>
    </source>
</evidence>
<keyword evidence="1 4" id="KW-0732">Signal</keyword>
<dbReference type="FunFam" id="3.15.10.30:FF:000001">
    <property type="entry name" value="Takeout-like protein 1"/>
    <property type="match status" value="1"/>
</dbReference>
<dbReference type="Pfam" id="PF06585">
    <property type="entry name" value="JHBP"/>
    <property type="match status" value="1"/>
</dbReference>
<dbReference type="InterPro" id="IPR038606">
    <property type="entry name" value="To_sf"/>
</dbReference>
<dbReference type="Proteomes" id="UP001059596">
    <property type="component" value="Chromosome 3R"/>
</dbReference>
<dbReference type="EMBL" id="JAMKOV010000001">
    <property type="protein sequence ID" value="KAI8044149.1"/>
    <property type="molecule type" value="Genomic_DNA"/>
</dbReference>
<evidence type="ECO:0000256" key="2">
    <source>
        <dbReference type="ARBA" id="ARBA00023108"/>
    </source>
</evidence>
<feature type="chain" id="PRO_5040160222" description="Protein takeout" evidence="4">
    <location>
        <begin position="24"/>
        <end position="253"/>
    </location>
</feature>
<sequence length="253" mass="27862">MELSLVLVLVLGCASLGIHSGQASDLPSGIEKCGAMDEQCLLNGVNYVLRNYAKSGIKELGLIPLDPLHIKKFKIGRNPHSPVNIDLSFREVDLLGLHQAVAKRVSGFTADLGRTIELVMDVPEIALKGPYIVDGRVLILPITGKGNAEIRLIKTKVHALVKLRRVPKGDHQTFAEVVDIKVEVNPSHVSYHLENLFNGQKDLSENMHALINENWQDIFSELKPGISEAFGLIVKSVLDRIFGKLPLEQLFVV</sequence>
<comment type="caution">
    <text evidence="5">The sequence shown here is derived from an EMBL/GenBank/DDBJ whole genome shotgun (WGS) entry which is preliminary data.</text>
</comment>
<organism evidence="5 6">
    <name type="scientific">Drosophila gunungcola</name>
    <name type="common">fruit fly</name>
    <dbReference type="NCBI Taxonomy" id="103775"/>
    <lineage>
        <taxon>Eukaryota</taxon>
        <taxon>Metazoa</taxon>
        <taxon>Ecdysozoa</taxon>
        <taxon>Arthropoda</taxon>
        <taxon>Hexapoda</taxon>
        <taxon>Insecta</taxon>
        <taxon>Pterygota</taxon>
        <taxon>Neoptera</taxon>
        <taxon>Endopterygota</taxon>
        <taxon>Diptera</taxon>
        <taxon>Brachycera</taxon>
        <taxon>Muscomorpha</taxon>
        <taxon>Ephydroidea</taxon>
        <taxon>Drosophilidae</taxon>
        <taxon>Drosophila</taxon>
        <taxon>Sophophora</taxon>
    </lineage>
</organism>
<comment type="similarity">
    <text evidence="3">Belongs to the TO family.</text>
</comment>
<accession>A0A9Q0BUD0</accession>
<evidence type="ECO:0000256" key="3">
    <source>
        <dbReference type="ARBA" id="ARBA00060902"/>
    </source>
</evidence>
<feature type="signal peptide" evidence="4">
    <location>
        <begin position="1"/>
        <end position="23"/>
    </location>
</feature>
<dbReference type="PANTHER" id="PTHR11008">
    <property type="entry name" value="PROTEIN TAKEOUT-LIKE PROTEIN"/>
    <property type="match status" value="1"/>
</dbReference>
<dbReference type="InterPro" id="IPR010562">
    <property type="entry name" value="Haemolymph_juvenile_hormone-bd"/>
</dbReference>
<evidence type="ECO:0000313" key="6">
    <source>
        <dbReference type="Proteomes" id="UP001059596"/>
    </source>
</evidence>
<dbReference type="GO" id="GO:0007623">
    <property type="term" value="P:circadian rhythm"/>
    <property type="evidence" value="ECO:0007669"/>
    <property type="project" value="UniProtKB-ARBA"/>
</dbReference>
<reference evidence="5" key="1">
    <citation type="journal article" date="2023" name="Genome Biol. Evol.">
        <title>Long-read-based Genome Assembly of Drosophila gunungcola Reveals Fewer Chemosensory Genes in Flower-breeding Species.</title>
        <authorList>
            <person name="Negi A."/>
            <person name="Liao B.Y."/>
            <person name="Yeh S.D."/>
        </authorList>
    </citation>
    <scope>NUCLEOTIDE SEQUENCE</scope>
    <source>
        <strain evidence="5">Sukarami</strain>
    </source>
</reference>
<proteinExistence type="inferred from homology"/>
<dbReference type="SMART" id="SM00700">
    <property type="entry name" value="JHBP"/>
    <property type="match status" value="1"/>
</dbReference>
<protein>
    <recommendedName>
        <fullName evidence="7">Protein takeout</fullName>
    </recommendedName>
</protein>
<keyword evidence="2" id="KW-0090">Biological rhythms</keyword>
<evidence type="ECO:0000313" key="5">
    <source>
        <dbReference type="EMBL" id="KAI8044149.1"/>
    </source>
</evidence>
<name>A0A9Q0BUD0_9MUSC</name>
<evidence type="ECO:0000256" key="4">
    <source>
        <dbReference type="SAM" id="SignalP"/>
    </source>
</evidence>
<dbReference type="PANTHER" id="PTHR11008:SF32">
    <property type="entry name" value="CIRCADIAN CLOCK-CONTROLLED PROTEIN DAYWAKE-RELATED"/>
    <property type="match status" value="1"/>
</dbReference>
<keyword evidence="6" id="KW-1185">Reference proteome</keyword>
<dbReference type="OrthoDB" id="8186595at2759"/>
<gene>
    <name evidence="5" type="ORF">M5D96_000300</name>
</gene>
<dbReference type="Gene3D" id="3.15.10.30">
    <property type="entry name" value="Haemolymph juvenile hormone binding protein"/>
    <property type="match status" value="1"/>
</dbReference>
<dbReference type="AlphaFoldDB" id="A0A9Q0BUD0"/>
<dbReference type="GO" id="GO:0005615">
    <property type="term" value="C:extracellular space"/>
    <property type="evidence" value="ECO:0007669"/>
    <property type="project" value="TreeGrafter"/>
</dbReference>